<protein>
    <recommendedName>
        <fullName evidence="6">FMN dependent NADH:quinone oxidoreductase</fullName>
        <ecNumber evidence="6">1.6.5.-</ecNumber>
    </recommendedName>
    <alternativeName>
        <fullName evidence="6">Azo-dye reductase</fullName>
    </alternativeName>
    <alternativeName>
        <fullName evidence="6">FMN-dependent NADH-azo compound oxidoreductase</fullName>
    </alternativeName>
    <alternativeName>
        <fullName evidence="6">FMN-dependent NADH-azoreductase</fullName>
        <ecNumber evidence="6">1.7.1.17</ecNumber>
    </alternativeName>
</protein>
<dbReference type="InterPro" id="IPR023048">
    <property type="entry name" value="NADH:quinone_OxRdtase_FMN_depd"/>
</dbReference>
<reference evidence="8" key="2">
    <citation type="submission" date="2020-09" db="EMBL/GenBank/DDBJ databases">
        <authorList>
            <person name="Sun Q."/>
            <person name="Zhou Y."/>
        </authorList>
    </citation>
    <scope>NUCLEOTIDE SEQUENCE</scope>
    <source>
        <strain evidence="8">CGMCC 1.10998</strain>
    </source>
</reference>
<comment type="catalytic activity">
    <reaction evidence="5">
        <text>N,N-dimethyl-1,4-phenylenediamine + anthranilate + 2 NAD(+) = 2-(4-dimethylaminophenyl)diazenylbenzoate + 2 NADH + 2 H(+)</text>
        <dbReference type="Rhea" id="RHEA:55872"/>
        <dbReference type="ChEBI" id="CHEBI:15378"/>
        <dbReference type="ChEBI" id="CHEBI:15783"/>
        <dbReference type="ChEBI" id="CHEBI:16567"/>
        <dbReference type="ChEBI" id="CHEBI:57540"/>
        <dbReference type="ChEBI" id="CHEBI:57945"/>
        <dbReference type="ChEBI" id="CHEBI:71579"/>
        <dbReference type="EC" id="1.7.1.17"/>
    </reaction>
    <physiologicalReaction direction="right-to-left" evidence="5">
        <dbReference type="Rhea" id="RHEA:55874"/>
    </physiologicalReaction>
</comment>
<evidence type="ECO:0000256" key="6">
    <source>
        <dbReference type="HAMAP-Rule" id="MF_01216"/>
    </source>
</evidence>
<keyword evidence="9" id="KW-1185">Reference proteome</keyword>
<dbReference type="SUPFAM" id="SSF52218">
    <property type="entry name" value="Flavoproteins"/>
    <property type="match status" value="1"/>
</dbReference>
<dbReference type="PANTHER" id="PTHR43741">
    <property type="entry name" value="FMN-DEPENDENT NADH-AZOREDUCTASE 1"/>
    <property type="match status" value="1"/>
</dbReference>
<comment type="subunit">
    <text evidence="6">Homodimer.</text>
</comment>
<comment type="cofactor">
    <cofactor evidence="6">
        <name>FMN</name>
        <dbReference type="ChEBI" id="CHEBI:58210"/>
    </cofactor>
    <text evidence="6">Binds 1 FMN per subunit.</text>
</comment>
<dbReference type="PANTHER" id="PTHR43741:SF4">
    <property type="entry name" value="FMN-DEPENDENT NADH:QUINONE OXIDOREDUCTASE"/>
    <property type="match status" value="1"/>
</dbReference>
<dbReference type="EC" id="1.7.1.17" evidence="6"/>
<dbReference type="GO" id="GO:0009055">
    <property type="term" value="F:electron transfer activity"/>
    <property type="evidence" value="ECO:0007669"/>
    <property type="project" value="UniProtKB-UniRule"/>
</dbReference>
<dbReference type="GO" id="GO:0010181">
    <property type="term" value="F:FMN binding"/>
    <property type="evidence" value="ECO:0007669"/>
    <property type="project" value="UniProtKB-UniRule"/>
</dbReference>
<comment type="catalytic activity">
    <reaction evidence="6">
        <text>2 a quinone + NADH + H(+) = 2 a 1,4-benzosemiquinone + NAD(+)</text>
        <dbReference type="Rhea" id="RHEA:65952"/>
        <dbReference type="ChEBI" id="CHEBI:15378"/>
        <dbReference type="ChEBI" id="CHEBI:57540"/>
        <dbReference type="ChEBI" id="CHEBI:57945"/>
        <dbReference type="ChEBI" id="CHEBI:132124"/>
        <dbReference type="ChEBI" id="CHEBI:134225"/>
    </reaction>
</comment>
<evidence type="ECO:0000256" key="1">
    <source>
        <dbReference type="ARBA" id="ARBA00022630"/>
    </source>
</evidence>
<evidence type="ECO:0000256" key="4">
    <source>
        <dbReference type="ARBA" id="ARBA00023027"/>
    </source>
</evidence>
<feature type="binding site" evidence="6">
    <location>
        <position position="9"/>
    </location>
    <ligand>
        <name>FMN</name>
        <dbReference type="ChEBI" id="CHEBI:58210"/>
    </ligand>
</feature>
<dbReference type="EC" id="1.6.5.-" evidence="6"/>
<sequence>MKILHISCSPRGKASESYQLSQRILDQLKERNPGAEIEALDLAANPVSHIGSGYMAAIGLAPEVASESSKTGGIEESERLILQLERADCIVIATPMHNYTVPSVLKAWLDQVVRAGRTFGLSPEGKQGLLADRPVFVAISSGSYRFGQRGRQPDFLQPYLQAIFAMIGLHNLSFFSMQGTAFGPQALASAREESDLELANHFSA</sequence>
<comment type="caution">
    <text evidence="6">Lacks conserved residue(s) required for the propagation of feature annotation.</text>
</comment>
<evidence type="ECO:0000256" key="5">
    <source>
        <dbReference type="ARBA" id="ARBA00048542"/>
    </source>
</evidence>
<comment type="function">
    <text evidence="6">Also exhibits azoreductase activity. Catalyzes the reductive cleavage of the azo bond in aromatic azo compounds to the corresponding amines.</text>
</comment>
<evidence type="ECO:0000256" key="2">
    <source>
        <dbReference type="ARBA" id="ARBA00022643"/>
    </source>
</evidence>
<dbReference type="GO" id="GO:0016655">
    <property type="term" value="F:oxidoreductase activity, acting on NAD(P)H, quinone or similar compound as acceptor"/>
    <property type="evidence" value="ECO:0007669"/>
    <property type="project" value="InterPro"/>
</dbReference>
<dbReference type="InterPro" id="IPR050104">
    <property type="entry name" value="FMN-dep_NADH:Q_OxRdtase_AzoR1"/>
</dbReference>
<dbReference type="EMBL" id="BMED01000004">
    <property type="protein sequence ID" value="GGC89044.1"/>
    <property type="molecule type" value="Genomic_DNA"/>
</dbReference>
<comment type="function">
    <text evidence="6">Quinone reductase that provides resistance to thiol-specific stress caused by electrophilic quinones.</text>
</comment>
<evidence type="ECO:0000256" key="3">
    <source>
        <dbReference type="ARBA" id="ARBA00023002"/>
    </source>
</evidence>
<feature type="domain" description="Flavodoxin-like fold" evidence="7">
    <location>
        <begin position="1"/>
        <end position="199"/>
    </location>
</feature>
<evidence type="ECO:0000259" key="7">
    <source>
        <dbReference type="Pfam" id="PF02525"/>
    </source>
</evidence>
<dbReference type="InterPro" id="IPR003680">
    <property type="entry name" value="Flavodoxin_fold"/>
</dbReference>
<evidence type="ECO:0000313" key="8">
    <source>
        <dbReference type="EMBL" id="GGC89044.1"/>
    </source>
</evidence>
<dbReference type="RefSeq" id="WP_188567904.1">
    <property type="nucleotide sequence ID" value="NZ_BMED01000004.1"/>
</dbReference>
<dbReference type="InterPro" id="IPR029039">
    <property type="entry name" value="Flavoprotein-like_sf"/>
</dbReference>
<keyword evidence="1 6" id="KW-0285">Flavoprotein</keyword>
<dbReference type="AlphaFoldDB" id="A0A916UVQ5"/>
<name>A0A916UVQ5_9BURK</name>
<keyword evidence="4 6" id="KW-0520">NAD</keyword>
<proteinExistence type="inferred from homology"/>
<gene>
    <name evidence="8" type="primary">azoR2</name>
    <name evidence="6" type="synonym">azoR</name>
    <name evidence="8" type="ORF">GCM10011396_40340</name>
</gene>
<dbReference type="Proteomes" id="UP000637423">
    <property type="component" value="Unassembled WGS sequence"/>
</dbReference>
<reference evidence="8" key="1">
    <citation type="journal article" date="2014" name="Int. J. Syst. Evol. Microbiol.">
        <title>Complete genome sequence of Corynebacterium casei LMG S-19264T (=DSM 44701T), isolated from a smear-ripened cheese.</title>
        <authorList>
            <consortium name="US DOE Joint Genome Institute (JGI-PGF)"/>
            <person name="Walter F."/>
            <person name="Albersmeier A."/>
            <person name="Kalinowski J."/>
            <person name="Ruckert C."/>
        </authorList>
    </citation>
    <scope>NUCLEOTIDE SEQUENCE</scope>
    <source>
        <strain evidence="8">CGMCC 1.10998</strain>
    </source>
</reference>
<dbReference type="GO" id="GO:0016652">
    <property type="term" value="F:oxidoreductase activity, acting on NAD(P)H as acceptor"/>
    <property type="evidence" value="ECO:0007669"/>
    <property type="project" value="UniProtKB-UniRule"/>
</dbReference>
<comment type="caution">
    <text evidence="8">The sequence shown here is derived from an EMBL/GenBank/DDBJ whole genome shotgun (WGS) entry which is preliminary data.</text>
</comment>
<dbReference type="Pfam" id="PF02525">
    <property type="entry name" value="Flavodoxin_2"/>
    <property type="match status" value="1"/>
</dbReference>
<organism evidence="8 9">
    <name type="scientific">Undibacterium terreum</name>
    <dbReference type="NCBI Taxonomy" id="1224302"/>
    <lineage>
        <taxon>Bacteria</taxon>
        <taxon>Pseudomonadati</taxon>
        <taxon>Pseudomonadota</taxon>
        <taxon>Betaproteobacteria</taxon>
        <taxon>Burkholderiales</taxon>
        <taxon>Oxalobacteraceae</taxon>
        <taxon>Undibacterium</taxon>
    </lineage>
</organism>
<keyword evidence="2 6" id="KW-0288">FMN</keyword>
<accession>A0A916UVQ5</accession>
<keyword evidence="3 6" id="KW-0560">Oxidoreductase</keyword>
<comment type="similarity">
    <text evidence="6">Belongs to the azoreductase type 1 family.</text>
</comment>
<evidence type="ECO:0000313" key="9">
    <source>
        <dbReference type="Proteomes" id="UP000637423"/>
    </source>
</evidence>
<feature type="binding site" evidence="6">
    <location>
        <begin position="15"/>
        <end position="17"/>
    </location>
    <ligand>
        <name>FMN</name>
        <dbReference type="ChEBI" id="CHEBI:58210"/>
    </ligand>
</feature>
<dbReference type="HAMAP" id="MF_01216">
    <property type="entry name" value="Azoreductase_type1"/>
    <property type="match status" value="1"/>
</dbReference>
<dbReference type="Gene3D" id="3.40.50.360">
    <property type="match status" value="1"/>
</dbReference>